<feature type="non-terminal residue" evidence="1">
    <location>
        <position position="1"/>
    </location>
</feature>
<proteinExistence type="predicted"/>
<protein>
    <submittedName>
        <fullName evidence="1">Uncharacterized protein</fullName>
    </submittedName>
</protein>
<comment type="caution">
    <text evidence="1">The sequence shown here is derived from an EMBL/GenBank/DDBJ whole genome shotgun (WGS) entry which is preliminary data.</text>
</comment>
<dbReference type="EMBL" id="LAZR01026757">
    <property type="protein sequence ID" value="KKL67763.1"/>
    <property type="molecule type" value="Genomic_DNA"/>
</dbReference>
<organism evidence="1">
    <name type="scientific">marine sediment metagenome</name>
    <dbReference type="NCBI Taxonomy" id="412755"/>
    <lineage>
        <taxon>unclassified sequences</taxon>
        <taxon>metagenomes</taxon>
        <taxon>ecological metagenomes</taxon>
    </lineage>
</organism>
<gene>
    <name evidence="1" type="ORF">LCGC14_2131710</name>
</gene>
<dbReference type="AlphaFoldDB" id="A0A0F9E176"/>
<accession>A0A0F9E176</accession>
<evidence type="ECO:0000313" key="1">
    <source>
        <dbReference type="EMBL" id="KKL67763.1"/>
    </source>
</evidence>
<reference evidence="1" key="1">
    <citation type="journal article" date="2015" name="Nature">
        <title>Complex archaea that bridge the gap between prokaryotes and eukaryotes.</title>
        <authorList>
            <person name="Spang A."/>
            <person name="Saw J.H."/>
            <person name="Jorgensen S.L."/>
            <person name="Zaremba-Niedzwiedzka K."/>
            <person name="Martijn J."/>
            <person name="Lind A.E."/>
            <person name="van Eijk R."/>
            <person name="Schleper C."/>
            <person name="Guy L."/>
            <person name="Ettema T.J."/>
        </authorList>
    </citation>
    <scope>NUCLEOTIDE SEQUENCE</scope>
</reference>
<sequence>RTDIALLAPPAATLRAALFNVEKAFTPGAGGTFDGKLSFGRVMKASIGYFIGGARCFFAQGEYLLDDPSFDVSPGAQASITARDKLSLALDRKISMRSFSGRADEYILEVLEKVGLTAAETVLPATVLTFSSTPIFKNRRAIEILSEVLTRLQTENPFRIIQIDDKILLVQIPTTGLATIVFHFKRDLTAPFSRKERSNQSRVVTTITKESSPSVTADVSLATDSGTEATLPKTIAFSKAIRIEWRQDDPDAELTLKEVSRTPTSLTIDREDITETGSWTIAIRGDTTSAVVGEAGPGIDQGGIGLGLKDANGNELNTLLIRRGKTNEQVNGFVTNDGQAQSLANILETSFGAPVRELTTGLAFANPTIQINDLFRPVEKYSEDKSLFHFGEITHTFIAGKNPKLTSKIVGQFANIVEPDQLYDKAFLYNQGRIYDERFPVGNKEDEDLSFRGAVVTRTRP</sequence>
<name>A0A0F9E176_9ZZZZ</name>